<accession>A0A5D0JCT8</accession>
<comment type="caution">
    <text evidence="2">The sequence shown here is derived from an EMBL/GenBank/DDBJ whole genome shotgun (WGS) entry which is preliminary data.</text>
</comment>
<keyword evidence="1" id="KW-1133">Transmembrane helix</keyword>
<dbReference type="AlphaFoldDB" id="A0A5D0JCT8"/>
<gene>
    <name evidence="2" type="ORF">FUA24_02560</name>
</gene>
<feature type="transmembrane region" description="Helical" evidence="1">
    <location>
        <begin position="72"/>
        <end position="94"/>
    </location>
</feature>
<evidence type="ECO:0000313" key="3">
    <source>
        <dbReference type="Proteomes" id="UP000323930"/>
    </source>
</evidence>
<organism evidence="2 3">
    <name type="scientific">Seonamhaeicola marinus</name>
    <dbReference type="NCBI Taxonomy" id="1912246"/>
    <lineage>
        <taxon>Bacteria</taxon>
        <taxon>Pseudomonadati</taxon>
        <taxon>Bacteroidota</taxon>
        <taxon>Flavobacteriia</taxon>
        <taxon>Flavobacteriales</taxon>
        <taxon>Flavobacteriaceae</taxon>
    </lineage>
</organism>
<reference evidence="2 3" key="1">
    <citation type="submission" date="2019-08" db="EMBL/GenBank/DDBJ databases">
        <title>Seonamhaeicola sediminis sp. nov., isolated from marine sediment.</title>
        <authorList>
            <person name="Cao W.R."/>
        </authorList>
    </citation>
    <scope>NUCLEOTIDE SEQUENCE [LARGE SCALE GENOMIC DNA]</scope>
    <source>
        <strain evidence="2 3">B011</strain>
    </source>
</reference>
<keyword evidence="3" id="KW-1185">Reference proteome</keyword>
<dbReference type="EMBL" id="VSDQ01000163">
    <property type="protein sequence ID" value="TYA92387.1"/>
    <property type="molecule type" value="Genomic_DNA"/>
</dbReference>
<dbReference type="OrthoDB" id="1447810at2"/>
<keyword evidence="1" id="KW-0472">Membrane</keyword>
<feature type="transmembrane region" description="Helical" evidence="1">
    <location>
        <begin position="35"/>
        <end position="60"/>
    </location>
</feature>
<keyword evidence="1" id="KW-0812">Transmembrane</keyword>
<evidence type="ECO:0000256" key="1">
    <source>
        <dbReference type="SAM" id="Phobius"/>
    </source>
</evidence>
<dbReference type="Proteomes" id="UP000323930">
    <property type="component" value="Unassembled WGS sequence"/>
</dbReference>
<proteinExistence type="predicted"/>
<protein>
    <submittedName>
        <fullName evidence="2">Uncharacterized protein</fullName>
    </submittedName>
</protein>
<sequence length="95" mass="10736">MAFSSLVILIFALLANEFREPLFGIKRGYAPHNFGFNFMFFLPSMLIANGLGFAVIGRTIKHWKTWTDPNKKLMLIGLSIPSIGVFTSLIIRLFV</sequence>
<evidence type="ECO:0000313" key="2">
    <source>
        <dbReference type="EMBL" id="TYA92387.1"/>
    </source>
</evidence>
<name>A0A5D0JCT8_9FLAO</name>